<dbReference type="InterPro" id="IPR050491">
    <property type="entry name" value="AmpC-like"/>
</dbReference>
<evidence type="ECO:0000313" key="3">
    <source>
        <dbReference type="Proteomes" id="UP000615755"/>
    </source>
</evidence>
<dbReference type="Gene3D" id="3.40.710.10">
    <property type="entry name" value="DD-peptidase/beta-lactamase superfamily"/>
    <property type="match status" value="1"/>
</dbReference>
<dbReference type="InterPro" id="IPR001466">
    <property type="entry name" value="Beta-lactam-related"/>
</dbReference>
<comment type="caution">
    <text evidence="2">The sequence shown here is derived from an EMBL/GenBank/DDBJ whole genome shotgun (WGS) entry which is preliminary data.</text>
</comment>
<dbReference type="PANTHER" id="PTHR46825:SF9">
    <property type="entry name" value="BETA-LACTAMASE-RELATED DOMAIN-CONTAINING PROTEIN"/>
    <property type="match status" value="1"/>
</dbReference>
<reference evidence="2 3" key="1">
    <citation type="submission" date="2015-03" db="EMBL/GenBank/DDBJ databases">
        <title>Genome sequence of Pseudoalteromonas aurantia.</title>
        <authorList>
            <person name="Xie B.-B."/>
            <person name="Rong J.-C."/>
            <person name="Qin Q.-L."/>
            <person name="Zhang Y.-Z."/>
        </authorList>
    </citation>
    <scope>NUCLEOTIDE SEQUENCE [LARGE SCALE GENOMIC DNA]</scope>
    <source>
        <strain evidence="2 3">208</strain>
    </source>
</reference>
<evidence type="ECO:0000259" key="1">
    <source>
        <dbReference type="Pfam" id="PF00144"/>
    </source>
</evidence>
<evidence type="ECO:0000313" key="2">
    <source>
        <dbReference type="EMBL" id="MBE0368958.1"/>
    </source>
</evidence>
<dbReference type="EMBL" id="AQGV01000012">
    <property type="protein sequence ID" value="MBE0368958.1"/>
    <property type="molecule type" value="Genomic_DNA"/>
</dbReference>
<protein>
    <recommendedName>
        <fullName evidence="1">Beta-lactamase-related domain-containing protein</fullName>
    </recommendedName>
</protein>
<organism evidence="2 3">
    <name type="scientific">Pseudoalteromonas aurantia 208</name>
    <dbReference type="NCBI Taxonomy" id="1314867"/>
    <lineage>
        <taxon>Bacteria</taxon>
        <taxon>Pseudomonadati</taxon>
        <taxon>Pseudomonadota</taxon>
        <taxon>Gammaproteobacteria</taxon>
        <taxon>Alteromonadales</taxon>
        <taxon>Pseudoalteromonadaceae</taxon>
        <taxon>Pseudoalteromonas</taxon>
    </lineage>
</organism>
<sequence length="357" mass="39967">MLMIISVLLFITGCNNSGKYKTIETGVQTNLVTTLDAVLEANLNADGPGLIVSVWQNDKNLYTGMKGVARPMQPISEDTQFRLASVSKTFTAVAILKLYEQGLLGLHDSIVDYLPELDSSWQEISIHHLLTHQSGIPDIFNDLNTHEVINNDITNPKILQYFIENHQLEFGSGRKEEYSNTGYILLAEIITKVANMPFPEFMDLEIFAPLNMNNTYILDEDVDITERTAMNHAQHHQIYGRNVFAVGSSSQVSSMHDMERFMYALMAGKILQAETMRLMLKAHISKADSSLNGTGYGIFYFSGDGKTAYGHSGKHDGFRTIYAINRDKNAFIIMLGNGGDYMPDFTYVMDLAGEFLE</sequence>
<dbReference type="Proteomes" id="UP000615755">
    <property type="component" value="Unassembled WGS sequence"/>
</dbReference>
<dbReference type="InterPro" id="IPR012338">
    <property type="entry name" value="Beta-lactam/transpept-like"/>
</dbReference>
<gene>
    <name evidence="2" type="ORF">PAUR_a2700</name>
</gene>
<accession>A0ABR9EGT2</accession>
<dbReference type="SUPFAM" id="SSF56601">
    <property type="entry name" value="beta-lactamase/transpeptidase-like"/>
    <property type="match status" value="1"/>
</dbReference>
<keyword evidence="3" id="KW-1185">Reference proteome</keyword>
<dbReference type="PANTHER" id="PTHR46825">
    <property type="entry name" value="D-ALANYL-D-ALANINE-CARBOXYPEPTIDASE/ENDOPEPTIDASE AMPH"/>
    <property type="match status" value="1"/>
</dbReference>
<proteinExistence type="predicted"/>
<dbReference type="Pfam" id="PF00144">
    <property type="entry name" value="Beta-lactamase"/>
    <property type="match status" value="1"/>
</dbReference>
<name>A0ABR9EGT2_9GAMM</name>
<feature type="domain" description="Beta-lactamase-related" evidence="1">
    <location>
        <begin position="45"/>
        <end position="345"/>
    </location>
</feature>